<organism evidence="3 4">
    <name type="scientific">Dryococelus australis</name>
    <dbReference type="NCBI Taxonomy" id="614101"/>
    <lineage>
        <taxon>Eukaryota</taxon>
        <taxon>Metazoa</taxon>
        <taxon>Ecdysozoa</taxon>
        <taxon>Arthropoda</taxon>
        <taxon>Hexapoda</taxon>
        <taxon>Insecta</taxon>
        <taxon>Pterygota</taxon>
        <taxon>Neoptera</taxon>
        <taxon>Polyneoptera</taxon>
        <taxon>Phasmatodea</taxon>
        <taxon>Verophasmatodea</taxon>
        <taxon>Anareolatae</taxon>
        <taxon>Phasmatidae</taxon>
        <taxon>Eurycanthinae</taxon>
        <taxon>Dryococelus</taxon>
    </lineage>
</organism>
<feature type="compositionally biased region" description="Basic and acidic residues" evidence="1">
    <location>
        <begin position="318"/>
        <end position="350"/>
    </location>
</feature>
<comment type="caution">
    <text evidence="3">The sequence shown here is derived from an EMBL/GenBank/DDBJ whole genome shotgun (WGS) entry which is preliminary data.</text>
</comment>
<evidence type="ECO:0000256" key="2">
    <source>
        <dbReference type="SAM" id="Phobius"/>
    </source>
</evidence>
<reference evidence="3 4" key="1">
    <citation type="submission" date="2023-02" db="EMBL/GenBank/DDBJ databases">
        <title>LHISI_Scaffold_Assembly.</title>
        <authorList>
            <person name="Stuart O.P."/>
            <person name="Cleave R."/>
            <person name="Magrath M.J.L."/>
            <person name="Mikheyev A.S."/>
        </authorList>
    </citation>
    <scope>NUCLEOTIDE SEQUENCE [LARGE SCALE GENOMIC DNA]</scope>
    <source>
        <strain evidence="3">Daus_M_001</strain>
        <tissue evidence="3">Leg muscle</tissue>
    </source>
</reference>
<feature type="transmembrane region" description="Helical" evidence="2">
    <location>
        <begin position="50"/>
        <end position="70"/>
    </location>
</feature>
<keyword evidence="2" id="KW-1133">Transmembrane helix</keyword>
<name>A0ABQ9IN50_9NEOP</name>
<gene>
    <name evidence="3" type="ORF">PR048_002639</name>
</gene>
<protein>
    <submittedName>
        <fullName evidence="3">Uncharacterized protein</fullName>
    </submittedName>
</protein>
<feature type="region of interest" description="Disordered" evidence="1">
    <location>
        <begin position="294"/>
        <end position="350"/>
    </location>
</feature>
<keyword evidence="2" id="KW-0472">Membrane</keyword>
<dbReference type="Proteomes" id="UP001159363">
    <property type="component" value="Chromosome 1"/>
</dbReference>
<keyword evidence="4" id="KW-1185">Reference proteome</keyword>
<proteinExistence type="predicted"/>
<evidence type="ECO:0000256" key="1">
    <source>
        <dbReference type="SAM" id="MobiDB-lite"/>
    </source>
</evidence>
<dbReference type="EMBL" id="JARBHB010000001">
    <property type="protein sequence ID" value="KAJ8897293.1"/>
    <property type="molecule type" value="Genomic_DNA"/>
</dbReference>
<evidence type="ECO:0000313" key="4">
    <source>
        <dbReference type="Proteomes" id="UP001159363"/>
    </source>
</evidence>
<accession>A0ABQ9IN50</accession>
<evidence type="ECO:0000313" key="3">
    <source>
        <dbReference type="EMBL" id="KAJ8897293.1"/>
    </source>
</evidence>
<keyword evidence="2" id="KW-0812">Transmembrane</keyword>
<feature type="region of interest" description="Disordered" evidence="1">
    <location>
        <begin position="253"/>
        <end position="282"/>
    </location>
</feature>
<sequence>MMAWADRWYQGDHVAGGWDYSALRPMRPQDKNFMVKKFSYMVMIRADDDWTGWLTVLAICLLAWRIRLLSRGLSHLDSYREAGCGECRRPGRVCSYNRGKVRVPVLIIADCLRAKTVLLRSTEEVCLRFLHGTHTCSNSATKSSQRQWPSRELGDPGWRELLKGWNRDKNLGESTTSKANWSGEIWMALNIDALTVDEGEASARMKGWGKTGDPGENPQISGIVRHDSHMRKSGSGPAENRARFAWEGGELFCPDRDSSPTGILSPPHRNSPGPGFPRIRTCNQTPSARTQLISLSAGPSWHPRPRTRRPPPPSLSRRKVEEQQKRDKEEEKRQEREDGRRTEGTAEKKI</sequence>